<dbReference type="GO" id="GO:0051026">
    <property type="term" value="P:chiasma assembly"/>
    <property type="evidence" value="ECO:0007669"/>
    <property type="project" value="TreeGrafter"/>
</dbReference>
<feature type="domain" description="DNA mismatch repair proteins mutS family" evidence="5">
    <location>
        <begin position="88"/>
        <end position="104"/>
    </location>
</feature>
<comment type="similarity">
    <text evidence="1">Belongs to the DNA mismatch repair MutS family.</text>
</comment>
<evidence type="ECO:0000313" key="7">
    <source>
        <dbReference type="Proteomes" id="UP000593564"/>
    </source>
</evidence>
<dbReference type="InterPro" id="IPR000432">
    <property type="entry name" value="DNA_mismatch_repair_MutS_C"/>
</dbReference>
<evidence type="ECO:0000313" key="6">
    <source>
        <dbReference type="EMBL" id="KAF5949428.1"/>
    </source>
</evidence>
<organism evidence="6 7">
    <name type="scientific">Camellia sinensis</name>
    <name type="common">Tea plant</name>
    <name type="synonym">Thea sinensis</name>
    <dbReference type="NCBI Taxonomy" id="4442"/>
    <lineage>
        <taxon>Eukaryota</taxon>
        <taxon>Viridiplantae</taxon>
        <taxon>Streptophyta</taxon>
        <taxon>Embryophyta</taxon>
        <taxon>Tracheophyta</taxon>
        <taxon>Spermatophyta</taxon>
        <taxon>Magnoliopsida</taxon>
        <taxon>eudicotyledons</taxon>
        <taxon>Gunneridae</taxon>
        <taxon>Pentapetalae</taxon>
        <taxon>asterids</taxon>
        <taxon>Ericales</taxon>
        <taxon>Theaceae</taxon>
        <taxon>Camellia</taxon>
    </lineage>
</organism>
<dbReference type="InterPro" id="IPR027417">
    <property type="entry name" value="P-loop_NTPase"/>
</dbReference>
<dbReference type="SUPFAM" id="SSF52540">
    <property type="entry name" value="P-loop containing nucleoside triphosphate hydrolases"/>
    <property type="match status" value="1"/>
</dbReference>
<dbReference type="PANTHER" id="PTHR11361">
    <property type="entry name" value="DNA MISMATCH REPAIR PROTEIN MUTS FAMILY MEMBER"/>
    <property type="match status" value="1"/>
</dbReference>
<gene>
    <name evidence="6" type="ORF">HYC85_011421</name>
</gene>
<sequence length="259" mass="28840">MIKKFHKNHHKSQETILSLGVNDPFVQCLRHADVIVALIVFLSHIGSFVPADAATVGLTDRFDIYIPGLLSFIYIDSENFHRHATSRSLCLLDEFGKGTLTEDGTGLLGGTINHFITCYDPPKVLVCTHLTEIFNDSCIQESDNIKYYTMSVLRPDDGTDIEDIVFLYRLVPGHALLSYGLHCALLAGTFQTIAGVPEEVIKRAASLLNAIGNNNHVDRLCNDKISAQDRQYKDTIDKMLSFDACNGDLNLFFQDIFPS</sequence>
<dbReference type="GO" id="GO:0006298">
    <property type="term" value="P:mismatch repair"/>
    <property type="evidence" value="ECO:0007669"/>
    <property type="project" value="InterPro"/>
</dbReference>
<dbReference type="GO" id="GO:0030983">
    <property type="term" value="F:mismatched DNA binding"/>
    <property type="evidence" value="ECO:0007669"/>
    <property type="project" value="InterPro"/>
</dbReference>
<evidence type="ECO:0000259" key="5">
    <source>
        <dbReference type="PROSITE" id="PS00486"/>
    </source>
</evidence>
<dbReference type="SMART" id="SM00534">
    <property type="entry name" value="MUTSac"/>
    <property type="match status" value="1"/>
</dbReference>
<dbReference type="AlphaFoldDB" id="A0A7J7HC51"/>
<dbReference type="GO" id="GO:0005524">
    <property type="term" value="F:ATP binding"/>
    <property type="evidence" value="ECO:0007669"/>
    <property type="project" value="UniProtKB-KW"/>
</dbReference>
<dbReference type="Gene3D" id="3.40.50.300">
    <property type="entry name" value="P-loop containing nucleotide triphosphate hydrolases"/>
    <property type="match status" value="1"/>
</dbReference>
<keyword evidence="3" id="KW-0067">ATP-binding</keyword>
<dbReference type="InterPro" id="IPR045076">
    <property type="entry name" value="MutS"/>
</dbReference>
<keyword evidence="7" id="KW-1185">Reference proteome</keyword>
<comment type="caution">
    <text evidence="6">The sequence shown here is derived from an EMBL/GenBank/DDBJ whole genome shotgun (WGS) entry which is preliminary data.</text>
</comment>
<dbReference type="Pfam" id="PF00488">
    <property type="entry name" value="MutS_V"/>
    <property type="match status" value="1"/>
</dbReference>
<dbReference type="EMBL" id="JACBKZ010000005">
    <property type="protein sequence ID" value="KAF5949428.1"/>
    <property type="molecule type" value="Genomic_DNA"/>
</dbReference>
<accession>A0A7J7HC51</accession>
<dbReference type="GO" id="GO:0140664">
    <property type="term" value="F:ATP-dependent DNA damage sensor activity"/>
    <property type="evidence" value="ECO:0007669"/>
    <property type="project" value="InterPro"/>
</dbReference>
<proteinExistence type="inferred from homology"/>
<reference evidence="6 7" key="2">
    <citation type="submission" date="2020-07" db="EMBL/GenBank/DDBJ databases">
        <title>Genome assembly of wild tea tree DASZ reveals pedigree and selection history of tea varieties.</title>
        <authorList>
            <person name="Zhang W."/>
        </authorList>
    </citation>
    <scope>NUCLEOTIDE SEQUENCE [LARGE SCALE GENOMIC DNA]</scope>
    <source>
        <strain evidence="7">cv. G240</strain>
        <tissue evidence="6">Leaf</tissue>
    </source>
</reference>
<name>A0A7J7HC51_CAMSI</name>
<evidence type="ECO:0000256" key="2">
    <source>
        <dbReference type="ARBA" id="ARBA00022741"/>
    </source>
</evidence>
<keyword evidence="2" id="KW-0547">Nucleotide-binding</keyword>
<reference evidence="7" key="1">
    <citation type="journal article" date="2020" name="Nat. Commun.">
        <title>Genome assembly of wild tea tree DASZ reveals pedigree and selection history of tea varieties.</title>
        <authorList>
            <person name="Zhang W."/>
            <person name="Zhang Y."/>
            <person name="Qiu H."/>
            <person name="Guo Y."/>
            <person name="Wan H."/>
            <person name="Zhang X."/>
            <person name="Scossa F."/>
            <person name="Alseekh S."/>
            <person name="Zhang Q."/>
            <person name="Wang P."/>
            <person name="Xu L."/>
            <person name="Schmidt M.H."/>
            <person name="Jia X."/>
            <person name="Li D."/>
            <person name="Zhu A."/>
            <person name="Guo F."/>
            <person name="Chen W."/>
            <person name="Ni D."/>
            <person name="Usadel B."/>
            <person name="Fernie A.R."/>
            <person name="Wen W."/>
        </authorList>
    </citation>
    <scope>NUCLEOTIDE SEQUENCE [LARGE SCALE GENOMIC DNA]</scope>
    <source>
        <strain evidence="7">cv. G240</strain>
    </source>
</reference>
<protein>
    <recommendedName>
        <fullName evidence="5">DNA mismatch repair proteins mutS family domain-containing protein</fullName>
    </recommendedName>
</protein>
<dbReference type="Proteomes" id="UP000593564">
    <property type="component" value="Unassembled WGS sequence"/>
</dbReference>
<evidence type="ECO:0000256" key="1">
    <source>
        <dbReference type="ARBA" id="ARBA00006271"/>
    </source>
</evidence>
<evidence type="ECO:0000256" key="3">
    <source>
        <dbReference type="ARBA" id="ARBA00022840"/>
    </source>
</evidence>
<dbReference type="PROSITE" id="PS00486">
    <property type="entry name" value="DNA_MISMATCH_REPAIR_2"/>
    <property type="match status" value="1"/>
</dbReference>
<keyword evidence="4" id="KW-0238">DNA-binding</keyword>
<evidence type="ECO:0000256" key="4">
    <source>
        <dbReference type="ARBA" id="ARBA00023125"/>
    </source>
</evidence>
<dbReference type="PANTHER" id="PTHR11361:SF20">
    <property type="entry name" value="MUTS PROTEIN HOMOLOG 5"/>
    <property type="match status" value="1"/>
</dbReference>
<dbReference type="GO" id="GO:0005634">
    <property type="term" value="C:nucleus"/>
    <property type="evidence" value="ECO:0007669"/>
    <property type="project" value="TreeGrafter"/>
</dbReference>